<dbReference type="RefSeq" id="XP_002483569.1">
    <property type="nucleotide sequence ID" value="XM_002483524.1"/>
</dbReference>
<dbReference type="Gene3D" id="3.20.20.140">
    <property type="entry name" value="Metal-dependent hydrolases"/>
    <property type="match status" value="1"/>
</dbReference>
<dbReference type="SUPFAM" id="SSF51556">
    <property type="entry name" value="Metallo-dependent hydrolases"/>
    <property type="match status" value="1"/>
</dbReference>
<name>B8MGV4_TALSN</name>
<evidence type="ECO:0000313" key="2">
    <source>
        <dbReference type="Proteomes" id="UP000001745"/>
    </source>
</evidence>
<keyword evidence="2" id="KW-1185">Reference proteome</keyword>
<dbReference type="VEuPathDB" id="FungiDB:TSTA_014260"/>
<dbReference type="STRING" id="441959.B8MGV4"/>
<dbReference type="OrthoDB" id="2832284at2759"/>
<dbReference type="PhylomeDB" id="B8MGV4"/>
<organism evidence="1 2">
    <name type="scientific">Talaromyces stipitatus (strain ATCC 10500 / CBS 375.48 / QM 6759 / NRRL 1006)</name>
    <name type="common">Penicillium stipitatum</name>
    <dbReference type="NCBI Taxonomy" id="441959"/>
    <lineage>
        <taxon>Eukaryota</taxon>
        <taxon>Fungi</taxon>
        <taxon>Dikarya</taxon>
        <taxon>Ascomycota</taxon>
        <taxon>Pezizomycotina</taxon>
        <taxon>Eurotiomycetes</taxon>
        <taxon>Eurotiomycetidae</taxon>
        <taxon>Eurotiales</taxon>
        <taxon>Trichocomaceae</taxon>
        <taxon>Talaromyces</taxon>
        <taxon>Talaromyces sect. Talaromyces</taxon>
    </lineage>
</organism>
<dbReference type="InterPro" id="IPR032466">
    <property type="entry name" value="Metal_Hydrolase"/>
</dbReference>
<dbReference type="AlphaFoldDB" id="B8MGV4"/>
<gene>
    <name evidence="1" type="ORF">TSTA_014260</name>
</gene>
<dbReference type="InParanoid" id="B8MGV4"/>
<sequence length="117" mass="13092">MPAFDWSHETALGRLRQFPDVKIVCSHDLVALVKRGTMISLPEFGSLIRSQEVLSIVPGFAKEGHVLLGSDFPHATVPFSQSFTKFIDVYNMDDAMRKNIYFGAAEELFPRLNGTFA</sequence>
<protein>
    <recommendedName>
        <fullName evidence="3">Amidohydrolase-related domain-containing protein</fullName>
    </recommendedName>
</protein>
<dbReference type="GeneID" id="8107809"/>
<dbReference type="HOGENOM" id="CLU_2086396_0_0_1"/>
<reference evidence="2" key="1">
    <citation type="journal article" date="2015" name="Genome Announc.">
        <title>Genome sequence of the AIDS-associated pathogen Penicillium marneffei (ATCC18224) and its near taxonomic relative Talaromyces stipitatus (ATCC10500).</title>
        <authorList>
            <person name="Nierman W.C."/>
            <person name="Fedorova-Abrams N.D."/>
            <person name="Andrianopoulos A."/>
        </authorList>
    </citation>
    <scope>NUCLEOTIDE SEQUENCE [LARGE SCALE GENOMIC DNA]</scope>
    <source>
        <strain evidence="2">ATCC 10500 / CBS 375.48 / QM 6759 / NRRL 1006</strain>
    </source>
</reference>
<dbReference type="EMBL" id="EQ962656">
    <property type="protein sequence ID" value="EED16335.1"/>
    <property type="molecule type" value="Genomic_DNA"/>
</dbReference>
<dbReference type="Proteomes" id="UP000001745">
    <property type="component" value="Unassembled WGS sequence"/>
</dbReference>
<evidence type="ECO:0000313" key="1">
    <source>
        <dbReference type="EMBL" id="EED16335.1"/>
    </source>
</evidence>
<accession>B8MGV4</accession>
<proteinExistence type="predicted"/>
<evidence type="ECO:0008006" key="3">
    <source>
        <dbReference type="Google" id="ProtNLM"/>
    </source>
</evidence>